<feature type="non-terminal residue" evidence="2">
    <location>
        <position position="126"/>
    </location>
</feature>
<dbReference type="AlphaFoldDB" id="A0A0D7BLS6"/>
<dbReference type="InterPro" id="IPR053024">
    <property type="entry name" value="Fungal_surface_NADase"/>
</dbReference>
<reference evidence="2 3" key="1">
    <citation type="journal article" date="2015" name="Fungal Genet. Biol.">
        <title>Evolution of novel wood decay mechanisms in Agaricales revealed by the genome sequences of Fistulina hepatica and Cylindrobasidium torrendii.</title>
        <authorList>
            <person name="Floudas D."/>
            <person name="Held B.W."/>
            <person name="Riley R."/>
            <person name="Nagy L.G."/>
            <person name="Koehler G."/>
            <person name="Ransdell A.S."/>
            <person name="Younus H."/>
            <person name="Chow J."/>
            <person name="Chiniquy J."/>
            <person name="Lipzen A."/>
            <person name="Tritt A."/>
            <person name="Sun H."/>
            <person name="Haridas S."/>
            <person name="LaButti K."/>
            <person name="Ohm R.A."/>
            <person name="Kues U."/>
            <person name="Blanchette R.A."/>
            <person name="Grigoriev I.V."/>
            <person name="Minto R.E."/>
            <person name="Hibbett D.S."/>
        </authorList>
    </citation>
    <scope>NUCLEOTIDE SEQUENCE [LARGE SCALE GENOMIC DNA]</scope>
    <source>
        <strain evidence="2 3">FP15055 ss-10</strain>
    </source>
</reference>
<keyword evidence="3" id="KW-1185">Reference proteome</keyword>
<sequence length="126" mass="13358">MRATTSIAKAVAIASALLPLVVALPASLEARTNGIMPREEPSATCGGEPYCAGTNNTDEKFLCGDARLGPKDLPAMVPLDNLVETYDRFGGLCPASFLKMWYNETAGSYIYPPQDGFQLSTSGVPI</sequence>
<protein>
    <submittedName>
        <fullName evidence="2">Uncharacterized protein</fullName>
    </submittedName>
</protein>
<proteinExistence type="predicted"/>
<dbReference type="PANTHER" id="PTHR42059">
    <property type="entry name" value="TNT DOMAIN-CONTAINING PROTEIN"/>
    <property type="match status" value="1"/>
</dbReference>
<dbReference type="Proteomes" id="UP000054007">
    <property type="component" value="Unassembled WGS sequence"/>
</dbReference>
<organism evidence="2 3">
    <name type="scientific">Cylindrobasidium torrendii FP15055 ss-10</name>
    <dbReference type="NCBI Taxonomy" id="1314674"/>
    <lineage>
        <taxon>Eukaryota</taxon>
        <taxon>Fungi</taxon>
        <taxon>Dikarya</taxon>
        <taxon>Basidiomycota</taxon>
        <taxon>Agaricomycotina</taxon>
        <taxon>Agaricomycetes</taxon>
        <taxon>Agaricomycetidae</taxon>
        <taxon>Agaricales</taxon>
        <taxon>Marasmiineae</taxon>
        <taxon>Physalacriaceae</taxon>
        <taxon>Cylindrobasidium</taxon>
    </lineage>
</organism>
<dbReference type="EMBL" id="KN880457">
    <property type="protein sequence ID" value="KIY71165.1"/>
    <property type="molecule type" value="Genomic_DNA"/>
</dbReference>
<name>A0A0D7BLS6_9AGAR</name>
<keyword evidence="1" id="KW-0732">Signal</keyword>
<dbReference type="OrthoDB" id="2923349at2759"/>
<gene>
    <name evidence="2" type="ORF">CYLTODRAFT_408284</name>
</gene>
<evidence type="ECO:0000256" key="1">
    <source>
        <dbReference type="SAM" id="SignalP"/>
    </source>
</evidence>
<evidence type="ECO:0000313" key="3">
    <source>
        <dbReference type="Proteomes" id="UP000054007"/>
    </source>
</evidence>
<feature type="signal peptide" evidence="1">
    <location>
        <begin position="1"/>
        <end position="23"/>
    </location>
</feature>
<accession>A0A0D7BLS6</accession>
<dbReference type="PANTHER" id="PTHR42059:SF1">
    <property type="entry name" value="TNT DOMAIN-CONTAINING PROTEIN"/>
    <property type="match status" value="1"/>
</dbReference>
<feature type="chain" id="PRO_5002317329" evidence="1">
    <location>
        <begin position="24"/>
        <end position="126"/>
    </location>
</feature>
<evidence type="ECO:0000313" key="2">
    <source>
        <dbReference type="EMBL" id="KIY71165.1"/>
    </source>
</evidence>